<proteinExistence type="inferred from homology"/>
<evidence type="ECO:0000313" key="12">
    <source>
        <dbReference type="Proteomes" id="UP001058273"/>
    </source>
</evidence>
<dbReference type="InterPro" id="IPR048466">
    <property type="entry name" value="DNA_pol3_delta-like_C"/>
</dbReference>
<evidence type="ECO:0000256" key="3">
    <source>
        <dbReference type="ARBA" id="ARBA00022679"/>
    </source>
</evidence>
<evidence type="ECO:0000256" key="8">
    <source>
        <dbReference type="ARBA" id="ARBA00049244"/>
    </source>
</evidence>
<name>A0ABY5NZY7_9ENTE</name>
<dbReference type="InterPro" id="IPR027417">
    <property type="entry name" value="P-loop_NTPase"/>
</dbReference>
<dbReference type="NCBIfam" id="TIGR01128">
    <property type="entry name" value="holA"/>
    <property type="match status" value="1"/>
</dbReference>
<evidence type="ECO:0000256" key="5">
    <source>
        <dbReference type="ARBA" id="ARBA00022705"/>
    </source>
</evidence>
<keyword evidence="12" id="KW-1185">Reference proteome</keyword>
<evidence type="ECO:0000256" key="1">
    <source>
        <dbReference type="ARBA" id="ARBA00012417"/>
    </source>
</evidence>
<evidence type="ECO:0000256" key="4">
    <source>
        <dbReference type="ARBA" id="ARBA00022695"/>
    </source>
</evidence>
<dbReference type="Proteomes" id="UP001058273">
    <property type="component" value="Chromosome"/>
</dbReference>
<dbReference type="RefSeq" id="WP_257699475.1">
    <property type="nucleotide sequence ID" value="NZ_CP102451.1"/>
</dbReference>
<dbReference type="EC" id="2.7.7.7" evidence="1"/>
<accession>A0ABY5NZY7</accession>
<comment type="catalytic activity">
    <reaction evidence="8">
        <text>DNA(n) + a 2'-deoxyribonucleoside 5'-triphosphate = DNA(n+1) + diphosphate</text>
        <dbReference type="Rhea" id="RHEA:22508"/>
        <dbReference type="Rhea" id="RHEA-COMP:17339"/>
        <dbReference type="Rhea" id="RHEA-COMP:17340"/>
        <dbReference type="ChEBI" id="CHEBI:33019"/>
        <dbReference type="ChEBI" id="CHEBI:61560"/>
        <dbReference type="ChEBI" id="CHEBI:173112"/>
        <dbReference type="EC" id="2.7.7.7"/>
    </reaction>
</comment>
<evidence type="ECO:0000256" key="6">
    <source>
        <dbReference type="ARBA" id="ARBA00022932"/>
    </source>
</evidence>
<reference evidence="11" key="2">
    <citation type="submission" date="2022-08" db="EMBL/GenBank/DDBJ databases">
        <authorList>
            <person name="Poehlein A."/>
            <person name="Guzman J."/>
            <person name="Daniel R."/>
            <person name="Vilcinskas A."/>
        </authorList>
    </citation>
    <scope>NUCLEOTIDE SEQUENCE</scope>
    <source>
        <strain evidence="11">G314FT</strain>
    </source>
</reference>
<dbReference type="Gene3D" id="1.10.8.60">
    <property type="match status" value="1"/>
</dbReference>
<keyword evidence="3" id="KW-0808">Transferase</keyword>
<keyword evidence="4" id="KW-0548">Nucleotidyltransferase</keyword>
<dbReference type="InterPro" id="IPR008921">
    <property type="entry name" value="DNA_pol3_clamp-load_cplx_C"/>
</dbReference>
<dbReference type="InterPro" id="IPR010372">
    <property type="entry name" value="DNA_pol3_delta_N"/>
</dbReference>
<protein>
    <recommendedName>
        <fullName evidence="2">DNA polymerase III subunit delta</fullName>
        <ecNumber evidence="1">2.7.7.7</ecNumber>
    </recommendedName>
</protein>
<evidence type="ECO:0000259" key="10">
    <source>
        <dbReference type="Pfam" id="PF21694"/>
    </source>
</evidence>
<dbReference type="SUPFAM" id="SSF48019">
    <property type="entry name" value="post-AAA+ oligomerization domain-like"/>
    <property type="match status" value="1"/>
</dbReference>
<organism evidence="11 12">
    <name type="scientific">Vagococcus luciliae</name>
    <dbReference type="NCBI Taxonomy" id="2920380"/>
    <lineage>
        <taxon>Bacteria</taxon>
        <taxon>Bacillati</taxon>
        <taxon>Bacillota</taxon>
        <taxon>Bacilli</taxon>
        <taxon>Lactobacillales</taxon>
        <taxon>Enterococcaceae</taxon>
        <taxon>Vagococcus</taxon>
    </lineage>
</organism>
<feature type="domain" description="DNA polymerase III delta subunit-like C-terminal" evidence="10">
    <location>
        <begin position="217"/>
        <end position="336"/>
    </location>
</feature>
<evidence type="ECO:0000259" key="9">
    <source>
        <dbReference type="Pfam" id="PF06144"/>
    </source>
</evidence>
<dbReference type="EMBL" id="CP102451">
    <property type="protein sequence ID" value="UUV99043.1"/>
    <property type="molecule type" value="Genomic_DNA"/>
</dbReference>
<gene>
    <name evidence="11" type="primary">yqeN</name>
    <name evidence="11" type="ORF">G314FT_12020</name>
</gene>
<dbReference type="Gene3D" id="3.40.50.300">
    <property type="entry name" value="P-loop containing nucleotide triphosphate hydrolases"/>
    <property type="match status" value="1"/>
</dbReference>
<evidence type="ECO:0000313" key="11">
    <source>
        <dbReference type="EMBL" id="UUV99043.1"/>
    </source>
</evidence>
<comment type="similarity">
    <text evidence="7">Belongs to the DNA polymerase HolA subunit family.</text>
</comment>
<sequence length="339" mass="39962">MSFQKEIAKIKEKKFDSVYILLGKERYLTNQFKQQLIASGMEEEEQSFNLMTFDMKQDLLDNVMIEAQTIPFFGERKIIFIQEPYFLTGEKKKIDVDHNLNTLLDYLDDPSQSTILVFLAPYDKLDERKKIVKKLKKEATLIDVSDMTNRLAQQYVSDTIKNEGYEISKEAFEEFIYLTNANLSQMMNELDKLFLVATESKKITKEIVKDLIPRSLEHSIFDLLKYILANQKEQSLALYNELLLQGEEPIKINAILISQFRLLLQVKIMAERHYQQSNMIDVLKIHPYRIKLSLQEAKRFELKTLGVIFDYLVENDYKMKSGYMDANLLFELFLMKQFK</sequence>
<dbReference type="PANTHER" id="PTHR34388:SF1">
    <property type="entry name" value="DNA POLYMERASE III SUBUNIT DELTA"/>
    <property type="match status" value="1"/>
</dbReference>
<evidence type="ECO:0000256" key="2">
    <source>
        <dbReference type="ARBA" id="ARBA00017703"/>
    </source>
</evidence>
<dbReference type="PANTHER" id="PTHR34388">
    <property type="entry name" value="DNA POLYMERASE III SUBUNIT DELTA"/>
    <property type="match status" value="1"/>
</dbReference>
<dbReference type="Pfam" id="PF06144">
    <property type="entry name" value="DNA_pol3_delta"/>
    <property type="match status" value="1"/>
</dbReference>
<dbReference type="Pfam" id="PF21694">
    <property type="entry name" value="DNA_pol3_delta_C"/>
    <property type="match status" value="1"/>
</dbReference>
<feature type="domain" description="DNA polymerase III delta N-terminal" evidence="9">
    <location>
        <begin position="19"/>
        <end position="144"/>
    </location>
</feature>
<keyword evidence="6" id="KW-0239">DNA-directed DNA polymerase</keyword>
<dbReference type="InterPro" id="IPR005790">
    <property type="entry name" value="DNA_polIII_delta"/>
</dbReference>
<dbReference type="SUPFAM" id="SSF52540">
    <property type="entry name" value="P-loop containing nucleoside triphosphate hydrolases"/>
    <property type="match status" value="1"/>
</dbReference>
<dbReference type="Gene3D" id="1.20.272.10">
    <property type="match status" value="1"/>
</dbReference>
<evidence type="ECO:0000256" key="7">
    <source>
        <dbReference type="ARBA" id="ARBA00034754"/>
    </source>
</evidence>
<reference evidence="11" key="1">
    <citation type="submission" date="2022-08" db="EMBL/GenBank/DDBJ databases">
        <title>Genome sequence of Vagococcus luciliae DSM 112651.</title>
        <authorList>
            <person name="Juan G."/>
            <person name="Anja P."/>
            <person name="Rolf D."/>
            <person name="Kampfer P."/>
            <person name="Vilcinskas A."/>
        </authorList>
    </citation>
    <scope>NUCLEOTIDE SEQUENCE</scope>
    <source>
        <strain evidence="11">G314FT</strain>
    </source>
</reference>
<keyword evidence="5" id="KW-0235">DNA replication</keyword>